<feature type="region of interest" description="Disordered" evidence="8">
    <location>
        <begin position="385"/>
        <end position="425"/>
    </location>
</feature>
<dbReference type="PANTHER" id="PTHR11085:SF9">
    <property type="entry name" value="NAD-DEPENDENT PROTEIN DEACETYLASE SIRTUIN-1"/>
    <property type="match status" value="1"/>
</dbReference>
<feature type="binding site" evidence="7">
    <location>
        <position position="363"/>
    </location>
    <ligand>
        <name>Zn(2+)</name>
        <dbReference type="ChEBI" id="CHEBI:29105"/>
    </ligand>
</feature>
<feature type="binding site" evidence="7">
    <location>
        <position position="384"/>
    </location>
    <ligand>
        <name>Zn(2+)</name>
        <dbReference type="ChEBI" id="CHEBI:29105"/>
    </ligand>
</feature>
<evidence type="ECO:0000256" key="4">
    <source>
        <dbReference type="ARBA" id="ARBA00022723"/>
    </source>
</evidence>
<gene>
    <name evidence="10" type="primary">SIR2</name>
    <name evidence="10" type="ORF">QC764_408570</name>
</gene>
<keyword evidence="3" id="KW-0808">Transferase</keyword>
<keyword evidence="6" id="KW-0520">NAD</keyword>
<evidence type="ECO:0000256" key="1">
    <source>
        <dbReference type="ARBA" id="ARBA00001947"/>
    </source>
</evidence>
<keyword evidence="5 7" id="KW-0862">Zinc</keyword>
<feature type="active site" description="Proton acceptor" evidence="7">
    <location>
        <position position="352"/>
    </location>
</feature>
<name>A0ABR0IA80_9PEZI</name>
<evidence type="ECO:0000313" key="11">
    <source>
        <dbReference type="Proteomes" id="UP001323617"/>
    </source>
</evidence>
<dbReference type="InterPro" id="IPR026591">
    <property type="entry name" value="Sirtuin_cat_small_dom_sf"/>
</dbReference>
<feature type="compositionally biased region" description="Pro residues" evidence="8">
    <location>
        <begin position="74"/>
        <end position="83"/>
    </location>
</feature>
<feature type="binding site" evidence="7">
    <location>
        <position position="360"/>
    </location>
    <ligand>
        <name>Zn(2+)</name>
        <dbReference type="ChEBI" id="CHEBI:29105"/>
    </ligand>
</feature>
<keyword evidence="11" id="KW-1185">Reference proteome</keyword>
<feature type="region of interest" description="Disordered" evidence="8">
    <location>
        <begin position="1"/>
        <end position="112"/>
    </location>
</feature>
<feature type="compositionally biased region" description="Basic residues" evidence="8">
    <location>
        <begin position="579"/>
        <end position="590"/>
    </location>
</feature>
<dbReference type="RefSeq" id="XP_062800534.1">
    <property type="nucleotide sequence ID" value="XM_062947144.1"/>
</dbReference>
<dbReference type="GeneID" id="87968009"/>
<dbReference type="EMBL" id="JAFFHC010000004">
    <property type="protein sequence ID" value="KAK4677064.1"/>
    <property type="molecule type" value="Genomic_DNA"/>
</dbReference>
<evidence type="ECO:0000259" key="9">
    <source>
        <dbReference type="PROSITE" id="PS50305"/>
    </source>
</evidence>
<feature type="region of interest" description="Disordered" evidence="8">
    <location>
        <begin position="556"/>
        <end position="590"/>
    </location>
</feature>
<dbReference type="Gene3D" id="3.30.1600.10">
    <property type="entry name" value="SIR2/SIRT2 'Small Domain"/>
    <property type="match status" value="1"/>
</dbReference>
<proteinExistence type="inferred from homology"/>
<keyword evidence="4 7" id="KW-0479">Metal-binding</keyword>
<dbReference type="InterPro" id="IPR050134">
    <property type="entry name" value="NAD-dep_sirtuin_deacylases"/>
</dbReference>
<dbReference type="Gene3D" id="3.40.50.1220">
    <property type="entry name" value="TPP-binding domain"/>
    <property type="match status" value="1"/>
</dbReference>
<feature type="compositionally biased region" description="Basic and acidic residues" evidence="8">
    <location>
        <begin position="556"/>
        <end position="578"/>
    </location>
</feature>
<evidence type="ECO:0000256" key="8">
    <source>
        <dbReference type="SAM" id="MobiDB-lite"/>
    </source>
</evidence>
<evidence type="ECO:0000256" key="2">
    <source>
        <dbReference type="ARBA" id="ARBA00006924"/>
    </source>
</evidence>
<feature type="compositionally biased region" description="Basic and acidic residues" evidence="8">
    <location>
        <begin position="56"/>
        <end position="65"/>
    </location>
</feature>
<sequence length="590" mass="64624">MEATSRTALPDGGGQKKKVEGRSKSPKSPTTTTTTTTTSNGASSEIARKSSTRVRNVVDYDEKRAFVGLDSDPVVPPPPPRRQSPPSAHQNGSNGGAAVKKTAHNSGNGSGLTELEERVQDLGDSWETESLLNDILGDVHEDRFFTDDADACTPEEAIQYRQMLRALGPEIFVQRTVDAGRITAKKLLTAFGVRPPDFLEGQDDDAYFSLLSYAFTRELKKRAKLTRYNTVDDAVNLLKEKKNIIVLTGAGISTSLGIPDFRSAGTGLYSKLAHLGLNDPQEVFDLSVFRQDPTIFYSVAKDILPSEDRYTPTHQFIRMLQERGKLLTNYTQNIDNLESKAGILPEKLVQCHGSFATASCVKCGGKVVGDSIFAEIKAGKIPRCRKCPSGQSRSQSRKRKTANSSNSKRRRDFDRDSNSDSEFDLVSSSAGVMKPDIIFFGEPLPDEFSQRLTQHDVDRVDLVIVIGTSLKVAPVSEVVPYLPSHIPQIYISREAIGHNNFDIDLLGDCDVVVAELCRRAGWELGHEMVPEGQVVEVKAVEGWGSRWVFKEVKDGDKEDGVKAGVKDEMKEKNGESGKGKRGKNGGGGKK</sequence>
<dbReference type="InterPro" id="IPR026590">
    <property type="entry name" value="Ssirtuin_cat_dom"/>
</dbReference>
<evidence type="ECO:0000256" key="7">
    <source>
        <dbReference type="PROSITE-ProRule" id="PRU00236"/>
    </source>
</evidence>
<evidence type="ECO:0000256" key="5">
    <source>
        <dbReference type="ARBA" id="ARBA00022833"/>
    </source>
</evidence>
<dbReference type="PANTHER" id="PTHR11085">
    <property type="entry name" value="NAD-DEPENDENT PROTEIN DEACYLASE SIRTUIN-5, MITOCHONDRIAL-RELATED"/>
    <property type="match status" value="1"/>
</dbReference>
<comment type="cofactor">
    <cofactor evidence="1">
        <name>Zn(2+)</name>
        <dbReference type="ChEBI" id="CHEBI:29105"/>
    </cofactor>
</comment>
<feature type="binding site" evidence="7">
    <location>
        <position position="387"/>
    </location>
    <ligand>
        <name>Zn(2+)</name>
        <dbReference type="ChEBI" id="CHEBI:29105"/>
    </ligand>
</feature>
<dbReference type="SUPFAM" id="SSF52467">
    <property type="entry name" value="DHS-like NAD/FAD-binding domain"/>
    <property type="match status" value="1"/>
</dbReference>
<dbReference type="Pfam" id="PF02146">
    <property type="entry name" value="SIR2"/>
    <property type="match status" value="1"/>
</dbReference>
<evidence type="ECO:0000256" key="3">
    <source>
        <dbReference type="ARBA" id="ARBA00022679"/>
    </source>
</evidence>
<dbReference type="Proteomes" id="UP001323617">
    <property type="component" value="Unassembled WGS sequence"/>
</dbReference>
<dbReference type="InterPro" id="IPR003000">
    <property type="entry name" value="Sirtuin"/>
</dbReference>
<accession>A0ABR0IA80</accession>
<comment type="caution">
    <text evidence="10">The sequence shown here is derived from an EMBL/GenBank/DDBJ whole genome shotgun (WGS) entry which is preliminary data.</text>
</comment>
<dbReference type="InterPro" id="IPR029035">
    <property type="entry name" value="DHS-like_NAD/FAD-binding_dom"/>
</dbReference>
<dbReference type="PROSITE" id="PS50305">
    <property type="entry name" value="SIRTUIN"/>
    <property type="match status" value="1"/>
</dbReference>
<reference evidence="10 11" key="1">
    <citation type="journal article" date="2023" name="bioRxiv">
        <title>High-quality genome assemblies of four members of thePodospora anserinaspecies complex.</title>
        <authorList>
            <person name="Ament-Velasquez S.L."/>
            <person name="Vogan A.A."/>
            <person name="Wallerman O."/>
            <person name="Hartmann F."/>
            <person name="Gautier V."/>
            <person name="Silar P."/>
            <person name="Giraud T."/>
            <person name="Johannesson H."/>
        </authorList>
    </citation>
    <scope>NUCLEOTIDE SEQUENCE [LARGE SCALE GENOMIC DNA]</scope>
    <source>
        <strain evidence="10 11">CBS 124.78</strain>
    </source>
</reference>
<protein>
    <submittedName>
        <fullName evidence="10">NAD-dependent histone deacetylase sir2</fullName>
    </submittedName>
</protein>
<organism evidence="10 11">
    <name type="scientific">Podospora pseudoanserina</name>
    <dbReference type="NCBI Taxonomy" id="2609844"/>
    <lineage>
        <taxon>Eukaryota</taxon>
        <taxon>Fungi</taxon>
        <taxon>Dikarya</taxon>
        <taxon>Ascomycota</taxon>
        <taxon>Pezizomycotina</taxon>
        <taxon>Sordariomycetes</taxon>
        <taxon>Sordariomycetidae</taxon>
        <taxon>Sordariales</taxon>
        <taxon>Podosporaceae</taxon>
        <taxon>Podospora</taxon>
    </lineage>
</organism>
<evidence type="ECO:0000256" key="6">
    <source>
        <dbReference type="ARBA" id="ARBA00023027"/>
    </source>
</evidence>
<comment type="similarity">
    <text evidence="2">Belongs to the sirtuin family. Class I subfamily.</text>
</comment>
<feature type="domain" description="Deacetylase sirtuin-type" evidence="9">
    <location>
        <begin position="224"/>
        <end position="523"/>
    </location>
</feature>
<evidence type="ECO:0000313" key="10">
    <source>
        <dbReference type="EMBL" id="KAK4677064.1"/>
    </source>
</evidence>